<feature type="transmembrane region" description="Helical" evidence="1">
    <location>
        <begin position="272"/>
        <end position="293"/>
    </location>
</feature>
<dbReference type="PANTHER" id="PTHR35307">
    <property type="entry name" value="PROTEIN, PUTATIVE-RELATED"/>
    <property type="match status" value="1"/>
</dbReference>
<dbReference type="OMA" id="RWFMAIN"/>
<organism evidence="2 3">
    <name type="scientific">Rosa chinensis</name>
    <name type="common">China rose</name>
    <dbReference type="NCBI Taxonomy" id="74649"/>
    <lineage>
        <taxon>Eukaryota</taxon>
        <taxon>Viridiplantae</taxon>
        <taxon>Streptophyta</taxon>
        <taxon>Embryophyta</taxon>
        <taxon>Tracheophyta</taxon>
        <taxon>Spermatophyta</taxon>
        <taxon>Magnoliopsida</taxon>
        <taxon>eudicotyledons</taxon>
        <taxon>Gunneridae</taxon>
        <taxon>Pentapetalae</taxon>
        <taxon>rosids</taxon>
        <taxon>fabids</taxon>
        <taxon>Rosales</taxon>
        <taxon>Rosaceae</taxon>
        <taxon>Rosoideae</taxon>
        <taxon>Rosoideae incertae sedis</taxon>
        <taxon>Rosa</taxon>
    </lineage>
</organism>
<dbReference type="EMBL" id="PDCK01000045">
    <property type="protein sequence ID" value="PRQ18166.1"/>
    <property type="molecule type" value="Genomic_DNA"/>
</dbReference>
<sequence>MGGCDNNGNLHEEKFSAPMPWIGMYVAAASFACLIAMAADVILGLRCHKLWFPSKFFSINATTLTLLGVAIKLSVDLNTPMPSSHDQLAKLSSSVFICTAMSNSMPSLGAMENEEMFMNVIALGILVITLIVNICIQLATGAIFVFWKEHATIMFTMLVLLLMLIFSALTVPTTKSYLEKKYNKKYQLALKECANQISEAGKLREVLTKHWVLAHTSSPQFVMGRSVICTASGAFCLLSTMILAEAMIRTYVMTSSFRFCSGESDYKLTTTLILFTQAVAVGVGTIAPAFRWFMAINFKCPKRGNISLKMEFETEKYWIQGLLGLKKQPLSFRIQNRHCRKLAHEARSMFLDICITMQKGIVLSSKAIRFISILFVSRIFLCCEIFQQCKIKMFERNTGPQSEQSRKPDFSSYVLFLEGEKALVEYMMRSNCDATGYWLQKGRKEEPKYLLKLLQRSTFSQRFKGVAEFDSDQVPSLDSEEPPNCWALPVVTLTSIALALSSINTCSIEKLVDGVNQGLMYINAIENHLDHKSDLANTRKAANIVWLRVDLYHTWLDVDLKKLSLGKSPREVLKELAETAKSIFEESKRKRRVKSGCVMDTSPSKWSVKELAANSMHRISQTLLLSQTCDDRLFEALVVMISDIVGACLTNTQNVMAMKCFNSKIEEREETVRHAVHVVGKTERILEIVNKGIPPDLDTHQMGCIDEWRLSHKRKMIPAAFSSYPSDSECDGLPLLVQVISP</sequence>
<evidence type="ECO:0000313" key="2">
    <source>
        <dbReference type="EMBL" id="PRQ18166.1"/>
    </source>
</evidence>
<keyword evidence="1" id="KW-1133">Transmembrane helix</keyword>
<protein>
    <submittedName>
        <fullName evidence="2">Uncharacterized protein</fullName>
    </submittedName>
</protein>
<dbReference type="Proteomes" id="UP000238479">
    <property type="component" value="Chromosome 7"/>
</dbReference>
<feature type="transmembrane region" description="Helical" evidence="1">
    <location>
        <begin position="22"/>
        <end position="45"/>
    </location>
</feature>
<feature type="transmembrane region" description="Helical" evidence="1">
    <location>
        <begin position="57"/>
        <end position="75"/>
    </location>
</feature>
<dbReference type="Gramene" id="PRQ18166">
    <property type="protein sequence ID" value="PRQ18166"/>
    <property type="gene ID" value="RchiOBHm_Chr7g0202971"/>
</dbReference>
<keyword evidence="3" id="KW-1185">Reference proteome</keyword>
<feature type="transmembrane region" description="Helical" evidence="1">
    <location>
        <begin position="120"/>
        <end position="147"/>
    </location>
</feature>
<dbReference type="PANTHER" id="PTHR35307:SF3">
    <property type="entry name" value="DUF4220 DOMAIN-CONTAINING PROTEIN"/>
    <property type="match status" value="1"/>
</dbReference>
<gene>
    <name evidence="2" type="ORF">RchiOBHm_Chr7g0202971</name>
</gene>
<comment type="caution">
    <text evidence="2">The sequence shown here is derived from an EMBL/GenBank/DDBJ whole genome shotgun (WGS) entry which is preliminary data.</text>
</comment>
<accession>A0A2P6P8A7</accession>
<proteinExistence type="predicted"/>
<dbReference type="OrthoDB" id="1915303at2759"/>
<feature type="transmembrane region" description="Helical" evidence="1">
    <location>
        <begin position="227"/>
        <end position="252"/>
    </location>
</feature>
<dbReference type="AlphaFoldDB" id="A0A2P6P8A7"/>
<keyword evidence="1" id="KW-0812">Transmembrane</keyword>
<feature type="transmembrane region" description="Helical" evidence="1">
    <location>
        <begin position="153"/>
        <end position="171"/>
    </location>
</feature>
<name>A0A2P6P8A7_ROSCH</name>
<evidence type="ECO:0000256" key="1">
    <source>
        <dbReference type="SAM" id="Phobius"/>
    </source>
</evidence>
<keyword evidence="1" id="KW-0472">Membrane</keyword>
<evidence type="ECO:0000313" key="3">
    <source>
        <dbReference type="Proteomes" id="UP000238479"/>
    </source>
</evidence>
<reference evidence="2 3" key="1">
    <citation type="journal article" date="2018" name="Nat. Genet.">
        <title>The Rosa genome provides new insights in the design of modern roses.</title>
        <authorList>
            <person name="Bendahmane M."/>
        </authorList>
    </citation>
    <scope>NUCLEOTIDE SEQUENCE [LARGE SCALE GENOMIC DNA]</scope>
    <source>
        <strain evidence="3">cv. Old Blush</strain>
    </source>
</reference>